<name>A0A4S4LVS8_9AGAM</name>
<dbReference type="AlphaFoldDB" id="A0A4S4LVS8"/>
<dbReference type="Proteomes" id="UP000310158">
    <property type="component" value="Unassembled WGS sequence"/>
</dbReference>
<feature type="non-terminal residue" evidence="1">
    <location>
        <position position="1"/>
    </location>
</feature>
<comment type="caution">
    <text evidence="1">The sequence shown here is derived from an EMBL/GenBank/DDBJ whole genome shotgun (WGS) entry which is preliminary data.</text>
</comment>
<reference evidence="1 2" key="1">
    <citation type="submission" date="2019-02" db="EMBL/GenBank/DDBJ databases">
        <title>Genome sequencing of the rare red list fungi Bondarzewia mesenterica.</title>
        <authorList>
            <person name="Buettner E."/>
            <person name="Kellner H."/>
        </authorList>
    </citation>
    <scope>NUCLEOTIDE SEQUENCE [LARGE SCALE GENOMIC DNA]</scope>
    <source>
        <strain evidence="1 2">DSM 108281</strain>
    </source>
</reference>
<dbReference type="EMBL" id="SGPL01000190">
    <property type="protein sequence ID" value="THH15811.1"/>
    <property type="molecule type" value="Genomic_DNA"/>
</dbReference>
<evidence type="ECO:0000313" key="1">
    <source>
        <dbReference type="EMBL" id="THH15811.1"/>
    </source>
</evidence>
<gene>
    <name evidence="1" type="ORF">EW146_g4725</name>
</gene>
<protein>
    <submittedName>
        <fullName evidence="1">Uncharacterized protein</fullName>
    </submittedName>
</protein>
<accession>A0A4S4LVS8</accession>
<organism evidence="1 2">
    <name type="scientific">Bondarzewia mesenterica</name>
    <dbReference type="NCBI Taxonomy" id="1095465"/>
    <lineage>
        <taxon>Eukaryota</taxon>
        <taxon>Fungi</taxon>
        <taxon>Dikarya</taxon>
        <taxon>Basidiomycota</taxon>
        <taxon>Agaricomycotina</taxon>
        <taxon>Agaricomycetes</taxon>
        <taxon>Russulales</taxon>
        <taxon>Bondarzewiaceae</taxon>
        <taxon>Bondarzewia</taxon>
    </lineage>
</organism>
<keyword evidence="2" id="KW-1185">Reference proteome</keyword>
<proteinExistence type="predicted"/>
<evidence type="ECO:0000313" key="2">
    <source>
        <dbReference type="Proteomes" id="UP000310158"/>
    </source>
</evidence>
<sequence length="188" mass="21054">VPPYAKPAPVEPSRHINPPVHPYVVVHDATYVPPVDHATDEPLQPPVIKKQEPAYHTMMPIYIEIVMKDVYNRAMSSLIMIHKATAGRHIPQCDDSQAKILMQDDVLPFALDDLDSPYDLEHTSPDIIMASFAQILHQSLIPPEGSLIILDPYEAYFNLLAPDEEPKPLIITKESSTLCSILPLVDHQ</sequence>